<dbReference type="FunFam" id="2.60.40.10:FF:000648">
    <property type="entry name" value="Intercellular adhesion molecule 1"/>
    <property type="match status" value="1"/>
</dbReference>
<dbReference type="GO" id="GO:0005886">
    <property type="term" value="C:plasma membrane"/>
    <property type="evidence" value="ECO:0007669"/>
    <property type="project" value="TreeGrafter"/>
</dbReference>
<dbReference type="GO" id="GO:0005178">
    <property type="term" value="F:integrin binding"/>
    <property type="evidence" value="ECO:0007669"/>
    <property type="project" value="InterPro"/>
</dbReference>
<dbReference type="PANTHER" id="PTHR13771:SF18">
    <property type="entry name" value="INTERCELLULAR ADHESION MOLECULE 1"/>
    <property type="match status" value="1"/>
</dbReference>
<dbReference type="Gene3D" id="2.60.40.10">
    <property type="entry name" value="Immunoglobulins"/>
    <property type="match status" value="3"/>
</dbReference>
<dbReference type="CTD" id="3383"/>
<dbReference type="InterPro" id="IPR036179">
    <property type="entry name" value="Ig-like_dom_sf"/>
</dbReference>
<keyword evidence="2" id="KW-1133">Transmembrane helix</keyword>
<dbReference type="InParanoid" id="A0A2Y9R3C6"/>
<evidence type="ECO:0000256" key="2">
    <source>
        <dbReference type="SAM" id="Phobius"/>
    </source>
</evidence>
<dbReference type="Proteomes" id="UP000248480">
    <property type="component" value="Unplaced"/>
</dbReference>
<accession>A0A2Y9R3C6</accession>
<dbReference type="Pfam" id="PF21146">
    <property type="entry name" value="ICAM1_3_5_D2"/>
    <property type="match status" value="1"/>
</dbReference>
<name>A0A2Y9R3C6_TRIMA</name>
<dbReference type="SUPFAM" id="SSF48726">
    <property type="entry name" value="Immunoglobulin"/>
    <property type="match status" value="3"/>
</dbReference>
<evidence type="ECO:0000256" key="1">
    <source>
        <dbReference type="SAM" id="MobiDB-lite"/>
    </source>
</evidence>
<keyword evidence="4" id="KW-1185">Reference proteome</keyword>
<dbReference type="AlphaFoldDB" id="A0A2Y9R3C6"/>
<proteinExistence type="predicted"/>
<dbReference type="KEGG" id="tmu:101343257"/>
<dbReference type="SMART" id="SM00409">
    <property type="entry name" value="IG"/>
    <property type="match status" value="1"/>
</dbReference>
<dbReference type="GeneID" id="101343257"/>
<evidence type="ECO:0000313" key="4">
    <source>
        <dbReference type="Proteomes" id="UP000248480"/>
    </source>
</evidence>
<dbReference type="STRING" id="127582.A0A2Y9R3C6"/>
<dbReference type="PANTHER" id="PTHR13771">
    <property type="entry name" value="INTERCELLULAR ADHESION MOLECULE"/>
    <property type="match status" value="1"/>
</dbReference>
<dbReference type="RefSeq" id="XP_023588977.1">
    <property type="nucleotide sequence ID" value="XM_023733209.1"/>
</dbReference>
<reference evidence="5" key="1">
    <citation type="submission" date="2025-08" db="UniProtKB">
        <authorList>
            <consortium name="RefSeq"/>
        </authorList>
    </citation>
    <scope>IDENTIFICATION</scope>
</reference>
<dbReference type="InterPro" id="IPR013783">
    <property type="entry name" value="Ig-like_fold"/>
</dbReference>
<dbReference type="GO" id="GO:0007155">
    <property type="term" value="P:cell adhesion"/>
    <property type="evidence" value="ECO:0007669"/>
    <property type="project" value="InterPro"/>
</dbReference>
<dbReference type="InterPro" id="IPR003599">
    <property type="entry name" value="Ig_sub"/>
</dbReference>
<evidence type="ECO:0000313" key="5">
    <source>
        <dbReference type="RefSeq" id="XP_023588977.1"/>
    </source>
</evidence>
<keyword evidence="2" id="KW-0812">Transmembrane</keyword>
<sequence>MKMPQERAEGPPSPLLTPAPLSLALPMTRPHLSAPDILEVGKNSTVDCFLDGVFPVWEAWVQLSLGGRRLSPTIKDSDDLLLATAMVMADLDQEGTQQLTCAVNLGNQNQETRKKVTIYSFPAPSLTLSELEVSEWTMVTVACEAHAAAVVTLTGAPAPTSAQMPASKAQFSFNASAKDNGRSFSCSAALEVAGRVLYKNQTQQLQVLYGPRLNEEDCPGNWTWQEGSEKTLKCQAWGNPPPKLDCHRKGDKVSLPIGDLRPVKREFAGTYLCRAVSVRGEVTRQVVVNVLYHQNNLAIIITVAAVAILGLAGIAGYLYNRQRKIRKYKLQKAQEEASMKMNTPP</sequence>
<feature type="transmembrane region" description="Helical" evidence="2">
    <location>
        <begin position="297"/>
        <end position="319"/>
    </location>
</feature>
<dbReference type="InterPro" id="IPR047012">
    <property type="entry name" value="ICAM_VCAM"/>
</dbReference>
<organism evidence="4 5">
    <name type="scientific">Trichechus manatus latirostris</name>
    <name type="common">Florida manatee</name>
    <dbReference type="NCBI Taxonomy" id="127582"/>
    <lineage>
        <taxon>Eukaryota</taxon>
        <taxon>Metazoa</taxon>
        <taxon>Chordata</taxon>
        <taxon>Craniata</taxon>
        <taxon>Vertebrata</taxon>
        <taxon>Euteleostomi</taxon>
        <taxon>Mammalia</taxon>
        <taxon>Eutheria</taxon>
        <taxon>Afrotheria</taxon>
        <taxon>Sirenia</taxon>
        <taxon>Trichechidae</taxon>
        <taxon>Trichechus</taxon>
    </lineage>
</organism>
<dbReference type="InterPro" id="IPR048679">
    <property type="entry name" value="ICAM1_3_5_D2"/>
</dbReference>
<feature type="domain" description="Immunoglobulin" evidence="3">
    <location>
        <begin position="219"/>
        <end position="291"/>
    </location>
</feature>
<evidence type="ECO:0000259" key="3">
    <source>
        <dbReference type="SMART" id="SM00409"/>
    </source>
</evidence>
<keyword evidence="2" id="KW-0472">Membrane</keyword>
<feature type="region of interest" description="Disordered" evidence="1">
    <location>
        <begin position="1"/>
        <end position="21"/>
    </location>
</feature>
<gene>
    <name evidence="5" type="primary">ICAM1</name>
</gene>
<dbReference type="FunFam" id="2.60.40.10:FF:000459">
    <property type="entry name" value="Intercellular adhesion molecule 1"/>
    <property type="match status" value="1"/>
</dbReference>
<dbReference type="FunFam" id="2.60.40.10:FF:000641">
    <property type="entry name" value="Intercellular adhesion molecule 1"/>
    <property type="match status" value="1"/>
</dbReference>
<protein>
    <submittedName>
        <fullName evidence="5">Intercellular adhesion molecule 1</fullName>
    </submittedName>
</protein>